<evidence type="ECO:0000313" key="4">
    <source>
        <dbReference type="Proteomes" id="UP001357485"/>
    </source>
</evidence>
<dbReference type="Gene3D" id="2.30.29.30">
    <property type="entry name" value="Pleckstrin-homology domain (PH domain)/Phosphotyrosine-binding domain (PTB)"/>
    <property type="match status" value="2"/>
</dbReference>
<dbReference type="InterPro" id="IPR051482">
    <property type="entry name" value="Cholesterol_transport"/>
</dbReference>
<dbReference type="Pfam" id="PF00169">
    <property type="entry name" value="PH"/>
    <property type="match status" value="1"/>
</dbReference>
<name>A0ABR0KS72_9PEZI</name>
<dbReference type="EC" id="2.4.1.173" evidence="3"/>
<keyword evidence="3" id="KW-0328">Glycosyltransferase</keyword>
<dbReference type="PROSITE" id="PS50003">
    <property type="entry name" value="PH_DOMAIN"/>
    <property type="match status" value="1"/>
</dbReference>
<feature type="compositionally biased region" description="Basic and acidic residues" evidence="1">
    <location>
        <begin position="483"/>
        <end position="530"/>
    </location>
</feature>
<feature type="region of interest" description="Disordered" evidence="1">
    <location>
        <begin position="1"/>
        <end position="53"/>
    </location>
</feature>
<dbReference type="InterPro" id="IPR004182">
    <property type="entry name" value="GRAM"/>
</dbReference>
<sequence>MPPEDVPKRGLSHKLMKKRKEPRRMSVEIPDRLKDGDDAEDDVTAPKKKGGINMNKSIFGMIIEAGKSKTEVHRRFDDGPSESEGDAGEDQDSRVPKTPSSIAVTSTEERNLLRKTSSQKKASDHKLFKSLPRLHLHTHRGKRQAPVTDPMSASQILPPKPSRSSVDPNHVGALGYNDSIENEESVAQAGEQPEFGDLELATHEGGSDSALVVPRVKTSIGLSDTLMEIFQFDELEEVVSSEYNAVLKSGNLWKRGRQNPRYHRYWFTLRGDVLTYYENPAEPYFRRGDVDPRYGISASLAESKDKATESTGFTVTTQEQTYHFKADSAASAKEWVKQIQKVIFRSHNDGDSVKICLPIDNVIEIEESPVIDFADTVKIKIYQDETYAVDEYHFSFFSFAQDAMNVLKIMIDGNAAQARSANESLIPGPDSGFHTPTYKSRPHSVSREQSLHRGSDDGTPSIRENVRATLSPLSVSGRTSPRRSSEFVRSSFERSRHSLDVPRESGRSSFDRGRRGIDATSRRSPNESRRVSKSPLSPKPQDSSESAQSSTDRDTALAAAIESMDDMHASANQILTRSDVFHAPTLKHSQSHRTSAITTTGKPQEQLQNTLHSPSNDIIRTQPSARSSTEPTIHRHKLGMLHQAVNDSDEGSDLQLQKMQQSDSSSALGGLMRAGAYPLQRASGFAGFLKSRSKRMSTMLATESMGYFEKVSGMWAGGKRHYGDAEGLAPLDQVHDPDDDEDDEKHGRRFRTHFALPESEQLLATYFCYLHRVLPLYGKIYISNRTFCFRSLLYGTKTKLVVPLKDIYNVDKEKGFRFGYSGMVVVIRGHEEIFFEFGHSDVRDDCAITLLQRLEAVQHIQEP</sequence>
<feature type="compositionally biased region" description="Basic and acidic residues" evidence="1">
    <location>
        <begin position="445"/>
        <end position="456"/>
    </location>
</feature>
<feature type="compositionally biased region" description="Basic residues" evidence="1">
    <location>
        <begin position="10"/>
        <end position="22"/>
    </location>
</feature>
<dbReference type="PANTHER" id="PTHR23319:SF4">
    <property type="entry name" value="GRAM DOMAIN CONTAINING 1B, ISOFORM E"/>
    <property type="match status" value="1"/>
</dbReference>
<keyword evidence="4" id="KW-1185">Reference proteome</keyword>
<feature type="compositionally biased region" description="Basic and acidic residues" evidence="1">
    <location>
        <begin position="23"/>
        <end position="36"/>
    </location>
</feature>
<comment type="caution">
    <text evidence="3">The sequence shown here is derived from an EMBL/GenBank/DDBJ whole genome shotgun (WGS) entry which is preliminary data.</text>
</comment>
<feature type="compositionally biased region" description="Basic and acidic residues" evidence="1">
    <location>
        <begin position="67"/>
        <end position="78"/>
    </location>
</feature>
<dbReference type="Pfam" id="PF02893">
    <property type="entry name" value="GRAM"/>
    <property type="match status" value="1"/>
</dbReference>
<dbReference type="Proteomes" id="UP001357485">
    <property type="component" value="Unassembled WGS sequence"/>
</dbReference>
<feature type="domain" description="PH" evidence="2">
    <location>
        <begin position="245"/>
        <end position="344"/>
    </location>
</feature>
<proteinExistence type="predicted"/>
<feature type="region of interest" description="Disordered" evidence="1">
    <location>
        <begin position="583"/>
        <end position="609"/>
    </location>
</feature>
<organism evidence="3 4">
    <name type="scientific">Cryomyces antarcticus</name>
    <dbReference type="NCBI Taxonomy" id="329879"/>
    <lineage>
        <taxon>Eukaryota</taxon>
        <taxon>Fungi</taxon>
        <taxon>Dikarya</taxon>
        <taxon>Ascomycota</taxon>
        <taxon>Pezizomycotina</taxon>
        <taxon>Dothideomycetes</taxon>
        <taxon>Dothideomycetes incertae sedis</taxon>
        <taxon>Cryomyces</taxon>
    </lineage>
</organism>
<evidence type="ECO:0000313" key="3">
    <source>
        <dbReference type="EMBL" id="KAK5123244.1"/>
    </source>
</evidence>
<feature type="non-terminal residue" evidence="3">
    <location>
        <position position="863"/>
    </location>
</feature>
<gene>
    <name evidence="3" type="primary">ATG26_1</name>
    <name evidence="3" type="ORF">LTR16_003867</name>
</gene>
<evidence type="ECO:0000259" key="2">
    <source>
        <dbReference type="PROSITE" id="PS50003"/>
    </source>
</evidence>
<dbReference type="InterPro" id="IPR011993">
    <property type="entry name" value="PH-like_dom_sf"/>
</dbReference>
<accession>A0ABR0KS72</accession>
<dbReference type="SUPFAM" id="SSF50729">
    <property type="entry name" value="PH domain-like"/>
    <property type="match status" value="1"/>
</dbReference>
<feature type="region of interest" description="Disordered" evidence="1">
    <location>
        <begin position="726"/>
        <end position="746"/>
    </location>
</feature>
<feature type="compositionally biased region" description="Acidic residues" evidence="1">
    <location>
        <begin position="79"/>
        <end position="90"/>
    </location>
</feature>
<dbReference type="PANTHER" id="PTHR23319">
    <property type="entry name" value="GRAM DOMAIN CONTAINING 1B, ISOFORM E"/>
    <property type="match status" value="1"/>
</dbReference>
<dbReference type="CDD" id="cd13216">
    <property type="entry name" value="PH-GRAM2_AGT26"/>
    <property type="match status" value="1"/>
</dbReference>
<dbReference type="InterPro" id="IPR048065">
    <property type="entry name" value="ATG26_PH_GRAM2"/>
</dbReference>
<feature type="compositionally biased region" description="Polar residues" evidence="1">
    <location>
        <begin position="540"/>
        <end position="550"/>
    </location>
</feature>
<protein>
    <submittedName>
        <fullName evidence="3">Sterol 3-beta-glucosyltransferase</fullName>
        <ecNumber evidence="3">2.4.1.173</ecNumber>
    </submittedName>
</protein>
<dbReference type="InterPro" id="IPR001849">
    <property type="entry name" value="PH_domain"/>
</dbReference>
<dbReference type="GO" id="GO:0016906">
    <property type="term" value="F:sterol 3-beta-glucosyltransferase activity"/>
    <property type="evidence" value="ECO:0007669"/>
    <property type="project" value="UniProtKB-EC"/>
</dbReference>
<feature type="region of interest" description="Disordered" evidence="1">
    <location>
        <begin position="67"/>
        <end position="176"/>
    </location>
</feature>
<feature type="compositionally biased region" description="Basic residues" evidence="1">
    <location>
        <begin position="132"/>
        <end position="143"/>
    </location>
</feature>
<dbReference type="EMBL" id="JAVRRA010025070">
    <property type="protein sequence ID" value="KAK5123244.1"/>
    <property type="molecule type" value="Genomic_DNA"/>
</dbReference>
<feature type="compositionally biased region" description="Polar residues" evidence="1">
    <location>
        <begin position="592"/>
        <end position="609"/>
    </location>
</feature>
<dbReference type="SMART" id="SM00568">
    <property type="entry name" value="GRAM"/>
    <property type="match status" value="1"/>
</dbReference>
<reference evidence="3 4" key="1">
    <citation type="submission" date="2023-08" db="EMBL/GenBank/DDBJ databases">
        <title>Black Yeasts Isolated from many extreme environments.</title>
        <authorList>
            <person name="Coleine C."/>
            <person name="Stajich J.E."/>
            <person name="Selbmann L."/>
        </authorList>
    </citation>
    <scope>NUCLEOTIDE SEQUENCE [LARGE SCALE GENOMIC DNA]</scope>
    <source>
        <strain evidence="3 4">CCFEE 536</strain>
    </source>
</reference>
<feature type="region of interest" description="Disordered" evidence="1">
    <location>
        <begin position="422"/>
        <end position="554"/>
    </location>
</feature>
<evidence type="ECO:0000256" key="1">
    <source>
        <dbReference type="SAM" id="MobiDB-lite"/>
    </source>
</evidence>
<dbReference type="SMART" id="SM00233">
    <property type="entry name" value="PH"/>
    <property type="match status" value="1"/>
</dbReference>
<keyword evidence="3" id="KW-0808">Transferase</keyword>